<dbReference type="EMBL" id="AORK01000006">
    <property type="protein sequence ID" value="EOA07528.1"/>
    <property type="molecule type" value="Genomic_DNA"/>
</dbReference>
<name>S6G724_9MOLU</name>
<dbReference type="OrthoDB" id="398702at2"/>
<dbReference type="eggNOG" id="ENOG5033TU4">
    <property type="taxonomic scope" value="Bacteria"/>
</dbReference>
<dbReference type="Pfam" id="PF12686">
    <property type="entry name" value="DUF3800"/>
    <property type="match status" value="1"/>
</dbReference>
<proteinExistence type="predicted"/>
<dbReference type="Proteomes" id="UP000015348">
    <property type="component" value="Unassembled WGS sequence"/>
</dbReference>
<comment type="caution">
    <text evidence="1">The sequence shown here is derived from an EMBL/GenBank/DDBJ whole genome shotgun (WGS) entry which is preliminary data.</text>
</comment>
<organism evidence="1 2">
    <name type="scientific">Mycoplasma yeatsii 13926</name>
    <dbReference type="NCBI Taxonomy" id="1188240"/>
    <lineage>
        <taxon>Bacteria</taxon>
        <taxon>Bacillati</taxon>
        <taxon>Mycoplasmatota</taxon>
        <taxon>Mollicutes</taxon>
        <taxon>Mycoplasmataceae</taxon>
        <taxon>Mycoplasma</taxon>
    </lineage>
</organism>
<dbReference type="InterPro" id="IPR024524">
    <property type="entry name" value="DUF3800"/>
</dbReference>
<dbReference type="PATRIC" id="fig|1188240.3.peg.89"/>
<evidence type="ECO:0000313" key="1">
    <source>
        <dbReference type="EMBL" id="EOA07528.1"/>
    </source>
</evidence>
<gene>
    <name evidence="1" type="ORF">MYEA_0880</name>
</gene>
<protein>
    <recommendedName>
        <fullName evidence="3">DUF3800 domain-containing protein</fullName>
    </recommendedName>
</protein>
<accession>S6G724</accession>
<evidence type="ECO:0000313" key="2">
    <source>
        <dbReference type="Proteomes" id="UP000015348"/>
    </source>
</evidence>
<evidence type="ECO:0008006" key="3">
    <source>
        <dbReference type="Google" id="ProtNLM"/>
    </source>
</evidence>
<dbReference type="AlphaFoldDB" id="S6G724"/>
<dbReference type="RefSeq" id="WP_004426922.1">
    <property type="nucleotide sequence ID" value="NZ_AORK01000006.1"/>
</dbReference>
<reference evidence="1 2" key="1">
    <citation type="journal article" date="2013" name="Genome Announc.">
        <title>Draft Genome Sequences of Mycoplasma auris and Mycoplasma yeatsii, Two Species of the Ear Canal of Caprinae.</title>
        <authorList>
            <person name="Dordet-Frisoni E."/>
            <person name="Baranowski E."/>
            <person name="Barre A."/>
            <person name="Blanchard A."/>
            <person name="Breton M."/>
            <person name="Couture C."/>
            <person name="Dupuy V."/>
            <person name="Gaurivaud P."/>
            <person name="Jacob D."/>
            <person name="Lemaitre C."/>
            <person name="Manso-Silvan L."/>
            <person name="Nikolski M."/>
            <person name="Nouvel L.X."/>
            <person name="Poumarat F."/>
            <person name="Sirand-Pugnet P."/>
            <person name="Thebault P."/>
            <person name="Theil S."/>
            <person name="Thiaucourt F."/>
            <person name="Citti C."/>
            <person name="Tardy F."/>
        </authorList>
    </citation>
    <scope>NUCLEOTIDE SEQUENCE [LARGE SCALE GENOMIC DNA]</scope>
    <source>
        <strain evidence="1 2">13926</strain>
    </source>
</reference>
<sequence length="282" mass="33438">MKRYIHFFIDESGNPTSDFFVVGGFYLESDNAQEIEKIKHKIASNINKTEKSIKQHRFLHEKDLMNYYANKTSSSRNDKEVKWSNMSFNNKKYLIDKLKNHNQHNFVMVSNLKKWETDFININAIYNMMVFFSIERILQNLVKSKKLSAKDQITIKLYIDQRKDLPKVRDKNSNKMFKLKGLEDYLDTTFYAQTKFRTLDITVNQLNSISSAVIRYCDYFVGCVSSTFNLLNGSTKEWFINSDYLLDKFVRKIDSTCFSTIKNQQKSMKKGFEIFKKKNNKY</sequence>